<dbReference type="Gene3D" id="2.60.40.10">
    <property type="entry name" value="Immunoglobulins"/>
    <property type="match status" value="1"/>
</dbReference>
<keyword evidence="4" id="KW-1185">Reference proteome</keyword>
<dbReference type="EMBL" id="JABFCS010000001">
    <property type="protein sequence ID" value="NNU42080.1"/>
    <property type="molecule type" value="Genomic_DNA"/>
</dbReference>
<evidence type="ECO:0000313" key="3">
    <source>
        <dbReference type="EMBL" id="NNU42080.1"/>
    </source>
</evidence>
<sequence>MQAKIRSTVAAAMLLAPVAFLAQPVQAQTRATVATPSITNMALNSDAGLSAGATLRAEVIATPNARRSTLTLGDSGVTMTLRQQTPGKYVGSYVVRRADRIDPTQLLTARVTFGERTYSRQFNYPTAFQALAMGSAPSSMAIERFVMRPMGRLEAGRELRFRLVGTPGADAWLDIPGVIRGVDLVEVRPGVYEGTYTVRRRDDVNAFSRARATLRSGNQTATQRVDIRGRDQDFGEAPAPAPVPGRDAVSPQITDMTPANGERVGERGRTLISARLADQGTGIDRDSVRLRINGRDAGPELRVSEEDVRFRADLPAGRHTAELTVRDRAGNSTTKTWSFDVMADRVGAGPLPLTVTSHRDNAVVDARGNLSIQGRTVPFASVRVQVESVANVGGLLGVSQPVFDQTVQADGNGNFSVNLAPRGLPIPGSRYDVKLTSTSGGQTAEERLTLIQRQG</sequence>
<evidence type="ECO:0000313" key="4">
    <source>
        <dbReference type="Proteomes" id="UP000552954"/>
    </source>
</evidence>
<feature type="region of interest" description="Disordered" evidence="1">
    <location>
        <begin position="232"/>
        <end position="252"/>
    </location>
</feature>
<keyword evidence="2" id="KW-0732">Signal</keyword>
<feature type="signal peptide" evidence="2">
    <location>
        <begin position="1"/>
        <end position="27"/>
    </location>
</feature>
<evidence type="ECO:0000256" key="2">
    <source>
        <dbReference type="SAM" id="SignalP"/>
    </source>
</evidence>
<dbReference type="AlphaFoldDB" id="A0A849K304"/>
<proteinExistence type="predicted"/>
<organism evidence="3 4">
    <name type="scientific">Ramlibacter montanisoli</name>
    <dbReference type="NCBI Taxonomy" id="2732512"/>
    <lineage>
        <taxon>Bacteria</taxon>
        <taxon>Pseudomonadati</taxon>
        <taxon>Pseudomonadota</taxon>
        <taxon>Betaproteobacteria</taxon>
        <taxon>Burkholderiales</taxon>
        <taxon>Comamonadaceae</taxon>
        <taxon>Ramlibacter</taxon>
    </lineage>
</organism>
<reference evidence="3 4" key="1">
    <citation type="submission" date="2020-05" db="EMBL/GenBank/DDBJ databases">
        <authorList>
            <person name="Khan S.A."/>
            <person name="Jeon C.O."/>
            <person name="Chun B.H."/>
        </authorList>
    </citation>
    <scope>NUCLEOTIDE SEQUENCE [LARGE SCALE GENOMIC DNA]</scope>
    <source>
        <strain evidence="3 4">B156</strain>
    </source>
</reference>
<gene>
    <name evidence="3" type="ORF">HK415_01290</name>
</gene>
<protein>
    <submittedName>
        <fullName evidence="3">Uncharacterized protein</fullName>
    </submittedName>
</protein>
<feature type="chain" id="PRO_5032471224" evidence="2">
    <location>
        <begin position="28"/>
        <end position="455"/>
    </location>
</feature>
<dbReference type="InterPro" id="IPR013783">
    <property type="entry name" value="Ig-like_fold"/>
</dbReference>
<reference evidence="3 4" key="2">
    <citation type="submission" date="2020-06" db="EMBL/GenBank/DDBJ databases">
        <title>Ramlibacter rhizophilus sp. nov., isolated from rhizosphere soil of national flower Mugunghwa from South Korea.</title>
        <authorList>
            <person name="Zheng-Fei Y."/>
            <person name="Huan T."/>
        </authorList>
    </citation>
    <scope>NUCLEOTIDE SEQUENCE [LARGE SCALE GENOMIC DNA]</scope>
    <source>
        <strain evidence="3 4">B156</strain>
    </source>
</reference>
<name>A0A849K304_9BURK</name>
<dbReference type="RefSeq" id="WP_171556284.1">
    <property type="nucleotide sequence ID" value="NZ_JABFCS010000001.1"/>
</dbReference>
<accession>A0A849K304</accession>
<comment type="caution">
    <text evidence="3">The sequence shown here is derived from an EMBL/GenBank/DDBJ whole genome shotgun (WGS) entry which is preliminary data.</text>
</comment>
<dbReference type="Proteomes" id="UP000552954">
    <property type="component" value="Unassembled WGS sequence"/>
</dbReference>
<evidence type="ECO:0000256" key="1">
    <source>
        <dbReference type="SAM" id="MobiDB-lite"/>
    </source>
</evidence>